<keyword evidence="2 4" id="KW-0560">Oxidoreductase</keyword>
<dbReference type="EC" id="1.1.1.-" evidence="4"/>
<comment type="caution">
    <text evidence="4">The sequence shown here is derived from an EMBL/GenBank/DDBJ whole genome shotgun (WGS) entry which is preliminary data.</text>
</comment>
<sequence>MRLQGKTALVTAAGQGIGHASALALAAEGAQVWATDVNETLLARFAGVANVTAAKLDVLDKAAIDAFAKTLPALDILFNCAGVVHNGAALQASDDDLDFAFRLNVRAQLWTIQAVLPGMLAAGRGSIINMASVCSSIKGLPNRCVYGTTKAAVLGLTKSVAADYVGQGIRCNAVCPGTVDTPSLAERINANADPLEARKAFIARQPMGRLAQAEEIAPLVVFLASDESQFVTGQAYAADGGITI</sequence>
<protein>
    <submittedName>
        <fullName evidence="4">2-keto-3-deoxy-L-fuconate dehydrogenase</fullName>
        <ecNumber evidence="4">1.1.1.-</ecNumber>
    </submittedName>
</protein>
<reference evidence="4 5" key="1">
    <citation type="submission" date="2023-07" db="EMBL/GenBank/DDBJ databases">
        <title>Sorghum-associated microbial communities from plants grown in Nebraska, USA.</title>
        <authorList>
            <person name="Schachtman D."/>
        </authorList>
    </citation>
    <scope>NUCLEOTIDE SEQUENCE [LARGE SCALE GENOMIC DNA]</scope>
    <source>
        <strain evidence="4 5">DS1781</strain>
    </source>
</reference>
<dbReference type="PRINTS" id="PR00080">
    <property type="entry name" value="SDRFAMILY"/>
</dbReference>
<evidence type="ECO:0000313" key="4">
    <source>
        <dbReference type="EMBL" id="MDR6536006.1"/>
    </source>
</evidence>
<dbReference type="PANTHER" id="PTHR43477:SF4">
    <property type="entry name" value="DEHYDROGENASE_REDUCTASE SDR FAMILY MEMBER 6"/>
    <property type="match status" value="1"/>
</dbReference>
<dbReference type="InterPro" id="IPR002347">
    <property type="entry name" value="SDR_fam"/>
</dbReference>
<name>A0ABU1ND87_9BURK</name>
<organism evidence="4 5">
    <name type="scientific">Variovorax soli</name>
    <dbReference type="NCBI Taxonomy" id="376815"/>
    <lineage>
        <taxon>Bacteria</taxon>
        <taxon>Pseudomonadati</taxon>
        <taxon>Pseudomonadota</taxon>
        <taxon>Betaproteobacteria</taxon>
        <taxon>Burkholderiales</taxon>
        <taxon>Comamonadaceae</taxon>
        <taxon>Variovorax</taxon>
    </lineage>
</organism>
<dbReference type="InterPro" id="IPR020904">
    <property type="entry name" value="Sc_DH/Rdtase_CS"/>
</dbReference>
<keyword evidence="5" id="KW-1185">Reference proteome</keyword>
<comment type="similarity">
    <text evidence="1">Belongs to the short-chain dehydrogenases/reductases (SDR) family.</text>
</comment>
<evidence type="ECO:0000313" key="5">
    <source>
        <dbReference type="Proteomes" id="UP001184230"/>
    </source>
</evidence>
<dbReference type="InterPro" id="IPR051122">
    <property type="entry name" value="SDR_DHRS6-like"/>
</dbReference>
<evidence type="ECO:0000256" key="2">
    <source>
        <dbReference type="ARBA" id="ARBA00023002"/>
    </source>
</evidence>
<dbReference type="PANTHER" id="PTHR43477">
    <property type="entry name" value="DIHYDROANTICAPSIN 7-DEHYDROGENASE"/>
    <property type="match status" value="1"/>
</dbReference>
<evidence type="ECO:0000256" key="3">
    <source>
        <dbReference type="ARBA" id="ARBA00023027"/>
    </source>
</evidence>
<dbReference type="SUPFAM" id="SSF51735">
    <property type="entry name" value="NAD(P)-binding Rossmann-fold domains"/>
    <property type="match status" value="1"/>
</dbReference>
<dbReference type="Proteomes" id="UP001184230">
    <property type="component" value="Unassembled WGS sequence"/>
</dbReference>
<dbReference type="RefSeq" id="WP_309900601.1">
    <property type="nucleotide sequence ID" value="NZ_JAVDRF010000003.1"/>
</dbReference>
<dbReference type="Gene3D" id="3.40.50.720">
    <property type="entry name" value="NAD(P)-binding Rossmann-like Domain"/>
    <property type="match status" value="1"/>
</dbReference>
<dbReference type="PROSITE" id="PS00061">
    <property type="entry name" value="ADH_SHORT"/>
    <property type="match status" value="1"/>
</dbReference>
<accession>A0ABU1ND87</accession>
<dbReference type="GO" id="GO:0016491">
    <property type="term" value="F:oxidoreductase activity"/>
    <property type="evidence" value="ECO:0007669"/>
    <property type="project" value="UniProtKB-KW"/>
</dbReference>
<keyword evidence="3" id="KW-0520">NAD</keyword>
<dbReference type="PRINTS" id="PR00081">
    <property type="entry name" value="GDHRDH"/>
</dbReference>
<evidence type="ECO:0000256" key="1">
    <source>
        <dbReference type="ARBA" id="ARBA00006484"/>
    </source>
</evidence>
<proteinExistence type="inferred from homology"/>
<gene>
    <name evidence="4" type="ORF">J2739_001776</name>
</gene>
<dbReference type="EMBL" id="JAVDRF010000003">
    <property type="protein sequence ID" value="MDR6536006.1"/>
    <property type="molecule type" value="Genomic_DNA"/>
</dbReference>
<dbReference type="InterPro" id="IPR036291">
    <property type="entry name" value="NAD(P)-bd_dom_sf"/>
</dbReference>
<dbReference type="Pfam" id="PF13561">
    <property type="entry name" value="adh_short_C2"/>
    <property type="match status" value="1"/>
</dbReference>